<dbReference type="Proteomes" id="UP000321793">
    <property type="component" value="Unassembled WGS sequence"/>
</dbReference>
<proteinExistence type="predicted"/>
<dbReference type="AlphaFoldDB" id="A0A512SZ03"/>
<organism evidence="1 2">
    <name type="scientific">Knoellia locipacati</name>
    <dbReference type="NCBI Taxonomy" id="882824"/>
    <lineage>
        <taxon>Bacteria</taxon>
        <taxon>Bacillati</taxon>
        <taxon>Actinomycetota</taxon>
        <taxon>Actinomycetes</taxon>
        <taxon>Micrococcales</taxon>
        <taxon>Intrasporangiaceae</taxon>
        <taxon>Knoellia</taxon>
    </lineage>
</organism>
<protein>
    <submittedName>
        <fullName evidence="1">Uncharacterized protein</fullName>
    </submittedName>
</protein>
<evidence type="ECO:0000313" key="2">
    <source>
        <dbReference type="Proteomes" id="UP000321793"/>
    </source>
</evidence>
<evidence type="ECO:0000313" key="1">
    <source>
        <dbReference type="EMBL" id="GEQ13187.1"/>
    </source>
</evidence>
<sequence>MDDEVPPAEVARCRGIEHVLLLVDGRRENWLESASAWATHRWGLPIGVPQVDILTPAGRHIGRCDVLWSREGVVGEADGVAKYLEDGASEQQVGRRLLAEEERQRGFTDLGLAVVRWTPREAIDGGEIHTRFQRSAGPPRSVDAILRCSCCRRRLDECGVEAEIATWRRMVAQEFTRKVW</sequence>
<accession>A0A512SZ03</accession>
<dbReference type="EMBL" id="BKBA01000004">
    <property type="protein sequence ID" value="GEQ13187.1"/>
    <property type="molecule type" value="Genomic_DNA"/>
</dbReference>
<reference evidence="1 2" key="1">
    <citation type="submission" date="2019-07" db="EMBL/GenBank/DDBJ databases">
        <title>Whole genome shotgun sequence of Knoellia locipacati NBRC 109775.</title>
        <authorList>
            <person name="Hosoyama A."/>
            <person name="Uohara A."/>
            <person name="Ohji S."/>
            <person name="Ichikawa N."/>
        </authorList>
    </citation>
    <scope>NUCLEOTIDE SEQUENCE [LARGE SCALE GENOMIC DNA]</scope>
    <source>
        <strain evidence="1 2">NBRC 109775</strain>
    </source>
</reference>
<keyword evidence="2" id="KW-1185">Reference proteome</keyword>
<name>A0A512SZ03_9MICO</name>
<comment type="caution">
    <text evidence="1">The sequence shown here is derived from an EMBL/GenBank/DDBJ whole genome shotgun (WGS) entry which is preliminary data.</text>
</comment>
<gene>
    <name evidence="1" type="ORF">KLO01_12340</name>
</gene>